<keyword evidence="2" id="KW-0614">Plasmid</keyword>
<reference evidence="2" key="1">
    <citation type="submission" date="2019-08" db="EMBL/GenBank/DDBJ databases">
        <authorList>
            <person name="Zhou D."/>
        </authorList>
    </citation>
    <scope>NUCLEOTIDE SEQUENCE</scope>
    <source>
        <strain evidence="1">170516602</strain>
        <strain evidence="2">1712229813</strain>
        <plasmid evidence="2">p229813-KPC</plasmid>
        <plasmid evidence="1">p516602-KPC</plasmid>
    </source>
</reference>
<dbReference type="EMBL" id="MN310367">
    <property type="protein sequence ID" value="QFX76208.1"/>
    <property type="molecule type" value="Genomic_DNA"/>
</dbReference>
<evidence type="ECO:0000313" key="1">
    <source>
        <dbReference type="EMBL" id="QFX76208.1"/>
    </source>
</evidence>
<geneLocation type="plasmid" evidence="2">
    <name>p229813-KPC</name>
</geneLocation>
<protein>
    <submittedName>
        <fullName evidence="2">Uncharacterized protein</fullName>
    </submittedName>
</protein>
<organism evidence="2">
    <name type="scientific">Morganella morganii</name>
    <name type="common">Proteus morganii</name>
    <dbReference type="NCBI Taxonomy" id="582"/>
    <lineage>
        <taxon>Bacteria</taxon>
        <taxon>Pseudomonadati</taxon>
        <taxon>Pseudomonadota</taxon>
        <taxon>Gammaproteobacteria</taxon>
        <taxon>Enterobacterales</taxon>
        <taxon>Morganellaceae</taxon>
        <taxon>Morganella</taxon>
    </lineage>
</organism>
<evidence type="ECO:0000313" key="2">
    <source>
        <dbReference type="EMBL" id="QGJ79976.1"/>
    </source>
</evidence>
<name>A0A6B8DIY5_MORMO</name>
<dbReference type="EMBL" id="MN310368">
    <property type="protein sequence ID" value="QGJ79976.1"/>
    <property type="molecule type" value="Genomic_DNA"/>
</dbReference>
<sequence length="122" mass="13602">MESIRTTLKIPAKVAAIIESVIQHRIDSGDVDDVPINRNGVAIEMMRIGANVLKKRIESNDEIQKAYAKEFEIIAALLVSCDYFSRLNATACSNIDFSKDKDNPHLQQVRDMAEAKAKELLA</sequence>
<dbReference type="AlphaFoldDB" id="A0A6B8DIY5"/>
<dbReference type="RefSeq" id="WP_205447995.1">
    <property type="nucleotide sequence ID" value="NZ_CP070522.1"/>
</dbReference>
<proteinExistence type="predicted"/>
<geneLocation type="plasmid" evidence="1">
    <name>p516602-KPC</name>
</geneLocation>
<accession>A0A6B8DIY5</accession>